<accession>A0A382ZAF4</accession>
<dbReference type="InterPro" id="IPR041236">
    <property type="entry name" value="PriA_C"/>
</dbReference>
<dbReference type="Pfam" id="PF18074">
    <property type="entry name" value="PriA_C"/>
    <property type="match status" value="1"/>
</dbReference>
<protein>
    <recommendedName>
        <fullName evidence="1">Primosomal protein N C-terminal domain-containing protein</fullName>
    </recommendedName>
</protein>
<reference evidence="2" key="1">
    <citation type="submission" date="2018-05" db="EMBL/GenBank/DDBJ databases">
        <authorList>
            <person name="Lanie J.A."/>
            <person name="Ng W.-L."/>
            <person name="Kazmierczak K.M."/>
            <person name="Andrzejewski T.M."/>
            <person name="Davidsen T.M."/>
            <person name="Wayne K.J."/>
            <person name="Tettelin H."/>
            <person name="Glass J.I."/>
            <person name="Rusch D."/>
            <person name="Podicherti R."/>
            <person name="Tsui H.-C.T."/>
            <person name="Winkler M.E."/>
        </authorList>
    </citation>
    <scope>NUCLEOTIDE SEQUENCE</scope>
</reference>
<feature type="non-terminal residue" evidence="2">
    <location>
        <position position="1"/>
    </location>
</feature>
<gene>
    <name evidence="2" type="ORF">METZ01_LOCUS445297</name>
</gene>
<name>A0A382ZAF4_9ZZZZ</name>
<evidence type="ECO:0000259" key="1">
    <source>
        <dbReference type="Pfam" id="PF18074"/>
    </source>
</evidence>
<feature type="domain" description="Primosomal protein N C-terminal" evidence="1">
    <location>
        <begin position="2"/>
        <end position="88"/>
    </location>
</feature>
<dbReference type="AlphaFoldDB" id="A0A382ZAF4"/>
<proteinExistence type="predicted"/>
<dbReference type="EMBL" id="UINC01182307">
    <property type="protein sequence ID" value="SVD92443.1"/>
    <property type="molecule type" value="Genomic_DNA"/>
</dbReference>
<evidence type="ECO:0000313" key="2">
    <source>
        <dbReference type="EMBL" id="SVD92443.1"/>
    </source>
</evidence>
<organism evidence="2">
    <name type="scientific">marine metagenome</name>
    <dbReference type="NCBI Taxonomy" id="408172"/>
    <lineage>
        <taxon>unclassified sequences</taxon>
        <taxon>metagenomes</taxon>
        <taxon>ecological metagenomes</taxon>
    </lineage>
</organism>
<sequence>QHTNKVIAEQESKNLSATILNQQSRWGLSDTDVIGPTPAFPSRVRGSYRWQIILRGPNPRSLLDKVYFAVNNAGRGKMPRGWFIDIDPVSFN</sequence>